<feature type="domain" description="C2H2-type" evidence="7">
    <location>
        <begin position="685"/>
        <end position="712"/>
    </location>
</feature>
<dbReference type="PANTHER" id="PTHR24379">
    <property type="entry name" value="KRAB AND ZINC FINGER DOMAIN-CONTAINING"/>
    <property type="match status" value="1"/>
</dbReference>
<evidence type="ECO:0000259" key="7">
    <source>
        <dbReference type="PROSITE" id="PS50157"/>
    </source>
</evidence>
<feature type="domain" description="C2H2-type" evidence="7">
    <location>
        <begin position="178"/>
        <end position="205"/>
    </location>
</feature>
<dbReference type="PANTHER" id="PTHR24379:SF121">
    <property type="entry name" value="C2H2-TYPE DOMAIN-CONTAINING PROTEIN"/>
    <property type="match status" value="1"/>
</dbReference>
<evidence type="ECO:0000313" key="9">
    <source>
        <dbReference type="Proteomes" id="UP000005408"/>
    </source>
</evidence>
<evidence type="ECO:0000256" key="4">
    <source>
        <dbReference type="ARBA" id="ARBA00022833"/>
    </source>
</evidence>
<feature type="domain" description="C2H2-type" evidence="7">
    <location>
        <begin position="149"/>
        <end position="177"/>
    </location>
</feature>
<feature type="region of interest" description="Disordered" evidence="6">
    <location>
        <begin position="350"/>
        <end position="374"/>
    </location>
</feature>
<keyword evidence="1" id="KW-0479">Metal-binding</keyword>
<evidence type="ECO:0000256" key="6">
    <source>
        <dbReference type="SAM" id="MobiDB-lite"/>
    </source>
</evidence>
<dbReference type="Pfam" id="PF12171">
    <property type="entry name" value="zf-C2H2_jaz"/>
    <property type="match status" value="1"/>
</dbReference>
<feature type="domain" description="C2H2-type" evidence="7">
    <location>
        <begin position="570"/>
        <end position="597"/>
    </location>
</feature>
<keyword evidence="3 5" id="KW-0863">Zinc-finger</keyword>
<feature type="domain" description="C2H2-type" evidence="7">
    <location>
        <begin position="541"/>
        <end position="564"/>
    </location>
</feature>
<feature type="region of interest" description="Disordered" evidence="6">
    <location>
        <begin position="201"/>
        <end position="239"/>
    </location>
</feature>
<feature type="domain" description="C2H2-type" evidence="7">
    <location>
        <begin position="61"/>
        <end position="89"/>
    </location>
</feature>
<feature type="region of interest" description="Disordered" evidence="6">
    <location>
        <begin position="298"/>
        <end position="320"/>
    </location>
</feature>
<reference evidence="8" key="1">
    <citation type="submission" date="2022-08" db="UniProtKB">
        <authorList>
            <consortium name="EnsemblMetazoa"/>
        </authorList>
    </citation>
    <scope>IDENTIFICATION</scope>
    <source>
        <strain evidence="8">05x7-T-G4-1.051#20</strain>
    </source>
</reference>
<evidence type="ECO:0000256" key="3">
    <source>
        <dbReference type="ARBA" id="ARBA00022771"/>
    </source>
</evidence>
<dbReference type="InterPro" id="IPR013087">
    <property type="entry name" value="Znf_C2H2_type"/>
</dbReference>
<keyword evidence="2" id="KW-0677">Repeat</keyword>
<dbReference type="Pfam" id="PF00096">
    <property type="entry name" value="zf-C2H2"/>
    <property type="match status" value="5"/>
</dbReference>
<dbReference type="Gene3D" id="3.30.160.60">
    <property type="entry name" value="Classic Zinc Finger"/>
    <property type="match status" value="8"/>
</dbReference>
<feature type="compositionally biased region" description="Basic residues" evidence="6">
    <location>
        <begin position="201"/>
        <end position="227"/>
    </location>
</feature>
<dbReference type="SMART" id="SM00355">
    <property type="entry name" value="ZnF_C2H2"/>
    <property type="match status" value="15"/>
</dbReference>
<dbReference type="PROSITE" id="PS50157">
    <property type="entry name" value="ZINC_FINGER_C2H2_2"/>
    <property type="match status" value="13"/>
</dbReference>
<protein>
    <recommendedName>
        <fullName evidence="7">C2H2-type domain-containing protein</fullName>
    </recommendedName>
</protein>
<feature type="region of interest" description="Disordered" evidence="6">
    <location>
        <begin position="390"/>
        <end position="443"/>
    </location>
</feature>
<feature type="domain" description="C2H2-type" evidence="7">
    <location>
        <begin position="121"/>
        <end position="148"/>
    </location>
</feature>
<accession>A0A8W8JJ58</accession>
<feature type="domain" description="C2H2-type" evidence="7">
    <location>
        <begin position="598"/>
        <end position="625"/>
    </location>
</feature>
<name>A0A8W8JJ58_MAGGI</name>
<dbReference type="FunFam" id="3.30.160.60:FF:000110">
    <property type="entry name" value="Zinc finger protein-like"/>
    <property type="match status" value="1"/>
</dbReference>
<dbReference type="AlphaFoldDB" id="A0A8W8JJ58"/>
<feature type="compositionally biased region" description="Low complexity" evidence="6">
    <location>
        <begin position="434"/>
        <end position="443"/>
    </location>
</feature>
<feature type="compositionally biased region" description="Basic and acidic residues" evidence="6">
    <location>
        <begin position="228"/>
        <end position="239"/>
    </location>
</feature>
<feature type="domain" description="C2H2-type" evidence="7">
    <location>
        <begin position="628"/>
        <end position="656"/>
    </location>
</feature>
<sequence length="764" mass="89509">MTYYDFYHYAECKQITSSPSVINIVNIRKSSVVFSRRPKEEKNTKMPPVSKMFRPNKNKRWTCLQCNRSYSRKHDLERHADIAHTVTEDKPFRCEQCKFVFDSKDNLRTHENEHKKEETKLKCEICDKGFKSQNTWKRHIRAHFDPLPFACEVCKRRFGREHDMHRHTLRMHSGERQYQCDLCPSKFAWFSDLTIHKRRHNVMRKYRKSNKLSTRKALPRKSKKKKPSKSEEKSPDEGSHVCKICSQSFTTFSAQQLHTCDVPISSEEEEGNLQDDAICDPNENNFRRKFERAAALEAHSYQSKPYPENSDSKAEDSNMPLDLNNLEGTNSLHNDVDEFSESMTLLKDQRFRAESENENSPETSNLYKGALIDDTDKEPLVNSYTRNCAINEGSDEELQTGSKPHEQAHDEEDDDLHTDFKEKEHAGQEISQPSNSENSSANINERERRFSDGFKCKLCLKVFPKFSSLQLHLCEENLEEVNIIENSPKDPTIKAKKILSRSKDPNIQKTSSKSPLESGRNCVKSVFMKAQQHSSTCTEFIFCGECHQTFSKISKLKKHSLEKHNKPLILSCLVCQKEFRTKSKLERHFASHESSVTHSCEDCGKTFEYKRDMERHQDQHTEEKKTKLKCNFCPREFYRKYDLDRHVENIHPAKAPYRCELCLAGFGSAEQLEKHLPEHAATHPHICWECQRGFRTVQNLKRHLVLHSDERPFSCPVCKRGFNRKYDMFQHMRIHRTERVECKLCDRKFVSGDGLRKHVRKKHS</sequence>
<evidence type="ECO:0000313" key="8">
    <source>
        <dbReference type="EnsemblMetazoa" id="G19644.1:cds"/>
    </source>
</evidence>
<evidence type="ECO:0000256" key="1">
    <source>
        <dbReference type="ARBA" id="ARBA00022723"/>
    </source>
</evidence>
<dbReference type="PROSITE" id="PS00028">
    <property type="entry name" value="ZINC_FINGER_C2H2_1"/>
    <property type="match status" value="13"/>
</dbReference>
<evidence type="ECO:0000256" key="2">
    <source>
        <dbReference type="ARBA" id="ARBA00022737"/>
    </source>
</evidence>
<feature type="domain" description="C2H2-type" evidence="7">
    <location>
        <begin position="740"/>
        <end position="764"/>
    </location>
</feature>
<feature type="domain" description="C2H2-type" evidence="7">
    <location>
        <begin position="713"/>
        <end position="740"/>
    </location>
</feature>
<dbReference type="EnsemblMetazoa" id="G19644.1">
    <property type="protein sequence ID" value="G19644.1:cds"/>
    <property type="gene ID" value="G19644"/>
</dbReference>
<organism evidence="8 9">
    <name type="scientific">Magallana gigas</name>
    <name type="common">Pacific oyster</name>
    <name type="synonym">Crassostrea gigas</name>
    <dbReference type="NCBI Taxonomy" id="29159"/>
    <lineage>
        <taxon>Eukaryota</taxon>
        <taxon>Metazoa</taxon>
        <taxon>Spiralia</taxon>
        <taxon>Lophotrochozoa</taxon>
        <taxon>Mollusca</taxon>
        <taxon>Bivalvia</taxon>
        <taxon>Autobranchia</taxon>
        <taxon>Pteriomorphia</taxon>
        <taxon>Ostreida</taxon>
        <taxon>Ostreoidea</taxon>
        <taxon>Ostreidae</taxon>
        <taxon>Magallana</taxon>
    </lineage>
</organism>
<feature type="domain" description="C2H2-type" evidence="7">
    <location>
        <begin position="657"/>
        <end position="684"/>
    </location>
</feature>
<dbReference type="Proteomes" id="UP000005408">
    <property type="component" value="Unassembled WGS sequence"/>
</dbReference>
<dbReference type="InterPro" id="IPR022755">
    <property type="entry name" value="Znf_C2H2_jaz"/>
</dbReference>
<proteinExistence type="predicted"/>
<keyword evidence="9" id="KW-1185">Reference proteome</keyword>
<dbReference type="Pfam" id="PF13912">
    <property type="entry name" value="zf-C2H2_6"/>
    <property type="match status" value="2"/>
</dbReference>
<dbReference type="InterPro" id="IPR036236">
    <property type="entry name" value="Znf_C2H2_sf"/>
</dbReference>
<keyword evidence="4" id="KW-0862">Zinc</keyword>
<evidence type="ECO:0000256" key="5">
    <source>
        <dbReference type="PROSITE-ProRule" id="PRU00042"/>
    </source>
</evidence>
<feature type="compositionally biased region" description="Basic and acidic residues" evidence="6">
    <location>
        <begin position="417"/>
        <end position="427"/>
    </location>
</feature>
<feature type="domain" description="C2H2-type" evidence="7">
    <location>
        <begin position="92"/>
        <end position="119"/>
    </location>
</feature>
<dbReference type="GO" id="GO:0008270">
    <property type="term" value="F:zinc ion binding"/>
    <property type="evidence" value="ECO:0007669"/>
    <property type="project" value="UniProtKB-KW"/>
</dbReference>
<dbReference type="SUPFAM" id="SSF57667">
    <property type="entry name" value="beta-beta-alpha zinc fingers"/>
    <property type="match status" value="6"/>
</dbReference>